<reference evidence="1" key="1">
    <citation type="submission" date="2019-06" db="EMBL/GenBank/DDBJ databases">
        <authorList>
            <person name="Zheng W."/>
        </authorList>
    </citation>
    <scope>NUCLEOTIDE SEQUENCE</scope>
    <source>
        <strain evidence="1">QDHG01</strain>
    </source>
</reference>
<gene>
    <name evidence="1" type="ORF">FGO68_gene16690</name>
</gene>
<comment type="caution">
    <text evidence="1">The sequence shown here is derived from an EMBL/GenBank/DDBJ whole genome shotgun (WGS) entry which is preliminary data.</text>
</comment>
<evidence type="ECO:0000313" key="1">
    <source>
        <dbReference type="EMBL" id="TNV76890.1"/>
    </source>
</evidence>
<dbReference type="EMBL" id="RRYP01012790">
    <property type="protein sequence ID" value="TNV76890.1"/>
    <property type="molecule type" value="Genomic_DNA"/>
</dbReference>
<dbReference type="Proteomes" id="UP000785679">
    <property type="component" value="Unassembled WGS sequence"/>
</dbReference>
<sequence length="87" mass="9868">MPPGLAVIFYDKYCLLEEFDEDLCFYLDGGKKGEIPICCFCYEVTAAIGLFKAGEFLSIFILTNSLRDSSSYTSLFRLFSLSLWYSA</sequence>
<keyword evidence="2" id="KW-1185">Reference proteome</keyword>
<organism evidence="1 2">
    <name type="scientific">Halteria grandinella</name>
    <dbReference type="NCBI Taxonomy" id="5974"/>
    <lineage>
        <taxon>Eukaryota</taxon>
        <taxon>Sar</taxon>
        <taxon>Alveolata</taxon>
        <taxon>Ciliophora</taxon>
        <taxon>Intramacronucleata</taxon>
        <taxon>Spirotrichea</taxon>
        <taxon>Stichotrichia</taxon>
        <taxon>Sporadotrichida</taxon>
        <taxon>Halteriidae</taxon>
        <taxon>Halteria</taxon>
    </lineage>
</organism>
<name>A0A8J8NLS3_HALGN</name>
<protein>
    <submittedName>
        <fullName evidence="1">Uncharacterized protein</fullName>
    </submittedName>
</protein>
<accession>A0A8J8NLS3</accession>
<dbReference type="AlphaFoldDB" id="A0A8J8NLS3"/>
<evidence type="ECO:0000313" key="2">
    <source>
        <dbReference type="Proteomes" id="UP000785679"/>
    </source>
</evidence>
<proteinExistence type="predicted"/>